<dbReference type="EMBL" id="CM032182">
    <property type="protein sequence ID" value="KAG7097849.1"/>
    <property type="molecule type" value="Genomic_DNA"/>
</dbReference>
<feature type="compositionally biased region" description="Polar residues" evidence="2">
    <location>
        <begin position="226"/>
        <end position="250"/>
    </location>
</feature>
<dbReference type="Proteomes" id="UP001049176">
    <property type="component" value="Chromosome 2"/>
</dbReference>
<feature type="coiled-coil region" evidence="1">
    <location>
        <begin position="111"/>
        <end position="145"/>
    </location>
</feature>
<dbReference type="Pfam" id="PF09755">
    <property type="entry name" value="DUF2046"/>
    <property type="match status" value="1"/>
</dbReference>
<keyword evidence="1" id="KW-0175">Coiled coil</keyword>
<name>A0A9P7V060_9AGAR</name>
<dbReference type="PANTHER" id="PTHR15276">
    <property type="entry name" value="H4 D10S170 PROTEIN-RELATED"/>
    <property type="match status" value="1"/>
</dbReference>
<dbReference type="InterPro" id="IPR019152">
    <property type="entry name" value="DUF2046"/>
</dbReference>
<comment type="caution">
    <text evidence="3">The sequence shown here is derived from an EMBL/GenBank/DDBJ whole genome shotgun (WGS) entry which is preliminary data.</text>
</comment>
<evidence type="ECO:0000256" key="1">
    <source>
        <dbReference type="SAM" id="Coils"/>
    </source>
</evidence>
<proteinExistence type="predicted"/>
<feature type="compositionally biased region" description="Low complexity" evidence="2">
    <location>
        <begin position="178"/>
        <end position="193"/>
    </location>
</feature>
<dbReference type="GeneID" id="66074240"/>
<feature type="coiled-coil region" evidence="1">
    <location>
        <begin position="7"/>
        <end position="59"/>
    </location>
</feature>
<protein>
    <submittedName>
        <fullName evidence="3">Uncharacterized protein</fullName>
    </submittedName>
</protein>
<feature type="compositionally biased region" description="Polar residues" evidence="2">
    <location>
        <begin position="260"/>
        <end position="280"/>
    </location>
</feature>
<dbReference type="KEGG" id="more:E1B28_005164"/>
<feature type="region of interest" description="Disordered" evidence="2">
    <location>
        <begin position="208"/>
        <end position="283"/>
    </location>
</feature>
<evidence type="ECO:0000256" key="2">
    <source>
        <dbReference type="SAM" id="MobiDB-lite"/>
    </source>
</evidence>
<gene>
    <name evidence="3" type="ORF">E1B28_005164</name>
</gene>
<dbReference type="RefSeq" id="XP_043014319.1">
    <property type="nucleotide sequence ID" value="XM_043149711.1"/>
</dbReference>
<evidence type="ECO:0000313" key="4">
    <source>
        <dbReference type="Proteomes" id="UP001049176"/>
    </source>
</evidence>
<feature type="compositionally biased region" description="Polar residues" evidence="2">
    <location>
        <begin position="404"/>
        <end position="419"/>
    </location>
</feature>
<evidence type="ECO:0000313" key="3">
    <source>
        <dbReference type="EMBL" id="KAG7097849.1"/>
    </source>
</evidence>
<organism evidence="3 4">
    <name type="scientific">Marasmius oreades</name>
    <name type="common">fairy-ring Marasmius</name>
    <dbReference type="NCBI Taxonomy" id="181124"/>
    <lineage>
        <taxon>Eukaryota</taxon>
        <taxon>Fungi</taxon>
        <taxon>Dikarya</taxon>
        <taxon>Basidiomycota</taxon>
        <taxon>Agaricomycotina</taxon>
        <taxon>Agaricomycetes</taxon>
        <taxon>Agaricomycetidae</taxon>
        <taxon>Agaricales</taxon>
        <taxon>Marasmiineae</taxon>
        <taxon>Marasmiaceae</taxon>
        <taxon>Marasmius</taxon>
    </lineage>
</organism>
<keyword evidence="4" id="KW-1185">Reference proteome</keyword>
<feature type="compositionally biased region" description="Gly residues" evidence="2">
    <location>
        <begin position="422"/>
        <end position="431"/>
    </location>
</feature>
<dbReference type="OrthoDB" id="78858at2759"/>
<sequence>MSLSPPSRRARSASKEQEDLINAYEAEEERIINVLSRKLEQLRQDKIELENTLEAESESHVNRLTRELSFLKAQQQAGQTNGSLGNNEGAEALSCSNYARSPADPTTEVMLEALRRENETLRNRLAEYERDYMRLSRLNEIYREELIEHRSRLGRPVDNLIGISSNDPFSQPLHHRSPSSSSRTSSPSTSFRSLAPYAPRAMSVPVPIPGGVPIPRPPSQIHRPINSISSQGNTPLSHSPTSVASESPYTFSPPGALSTDPASLVSNGTNVTTPPSSASIHNHYHGSGYRSAVSLSYPSVPPPSLSSSFGSPNISYYMGREWDRDRDRDRDNGTGVGARDLSLSPIEPLSLSRRSSIATGRRGSITTDWRVAETGSLRGGISRRGSVERGGRVAETGTLVRSRAGSQNSQSLLPSTSEVTGTGTGTGDGRG</sequence>
<feature type="region of interest" description="Disordered" evidence="2">
    <location>
        <begin position="164"/>
        <end position="193"/>
    </location>
</feature>
<dbReference type="PANTHER" id="PTHR15276:SF0">
    <property type="entry name" value="COILED-COIL DOMAIN-CONTAINING PROTEIN 6"/>
    <property type="match status" value="1"/>
</dbReference>
<dbReference type="AlphaFoldDB" id="A0A9P7V060"/>
<feature type="region of interest" description="Disordered" evidence="2">
    <location>
        <begin position="380"/>
        <end position="431"/>
    </location>
</feature>
<accession>A0A9P7V060</accession>
<feature type="compositionally biased region" description="Pro residues" evidence="2">
    <location>
        <begin position="208"/>
        <end position="218"/>
    </location>
</feature>
<reference evidence="3" key="1">
    <citation type="journal article" date="2021" name="Genome Biol. Evol.">
        <title>The assembled and annotated genome of the fairy-ring fungus Marasmius oreades.</title>
        <authorList>
            <person name="Hiltunen M."/>
            <person name="Ament-Velasquez S.L."/>
            <person name="Johannesson H."/>
        </authorList>
    </citation>
    <scope>NUCLEOTIDE SEQUENCE</scope>
    <source>
        <strain evidence="3">03SP1</strain>
    </source>
</reference>